<sequence>MTQQDAGLGGRASERASRRSDCLPGIKGANVLNPDETQEGIEIRKVALSRICLFLCPCCPSFLHDENPQNR</sequence>
<evidence type="ECO:0000313" key="3">
    <source>
        <dbReference type="Proteomes" id="UP001178461"/>
    </source>
</evidence>
<organism evidence="2 3">
    <name type="scientific">Podarcis lilfordi</name>
    <name type="common">Lilford's wall lizard</name>
    <dbReference type="NCBI Taxonomy" id="74358"/>
    <lineage>
        <taxon>Eukaryota</taxon>
        <taxon>Metazoa</taxon>
        <taxon>Chordata</taxon>
        <taxon>Craniata</taxon>
        <taxon>Vertebrata</taxon>
        <taxon>Euteleostomi</taxon>
        <taxon>Lepidosauria</taxon>
        <taxon>Squamata</taxon>
        <taxon>Bifurcata</taxon>
        <taxon>Unidentata</taxon>
        <taxon>Episquamata</taxon>
        <taxon>Laterata</taxon>
        <taxon>Lacertibaenia</taxon>
        <taxon>Lacertidae</taxon>
        <taxon>Podarcis</taxon>
    </lineage>
</organism>
<evidence type="ECO:0000256" key="1">
    <source>
        <dbReference type="SAM" id="MobiDB-lite"/>
    </source>
</evidence>
<dbReference type="EMBL" id="OX395130">
    <property type="protein sequence ID" value="CAI5775859.1"/>
    <property type="molecule type" value="Genomic_DNA"/>
</dbReference>
<feature type="region of interest" description="Disordered" evidence="1">
    <location>
        <begin position="1"/>
        <end position="22"/>
    </location>
</feature>
<proteinExistence type="predicted"/>
<keyword evidence="3" id="KW-1185">Reference proteome</keyword>
<accession>A0AA35KEL7</accession>
<name>A0AA35KEL7_9SAUR</name>
<protein>
    <submittedName>
        <fullName evidence="2">Uncharacterized protein</fullName>
    </submittedName>
</protein>
<dbReference type="AlphaFoldDB" id="A0AA35KEL7"/>
<dbReference type="Proteomes" id="UP001178461">
    <property type="component" value="Chromosome 5"/>
</dbReference>
<reference evidence="2" key="1">
    <citation type="submission" date="2022-12" db="EMBL/GenBank/DDBJ databases">
        <authorList>
            <person name="Alioto T."/>
            <person name="Alioto T."/>
            <person name="Gomez Garrido J."/>
        </authorList>
    </citation>
    <scope>NUCLEOTIDE SEQUENCE</scope>
</reference>
<gene>
    <name evidence="2" type="ORF">PODLI_1B014897</name>
</gene>
<feature type="compositionally biased region" description="Basic and acidic residues" evidence="1">
    <location>
        <begin position="12"/>
        <end position="21"/>
    </location>
</feature>
<evidence type="ECO:0000313" key="2">
    <source>
        <dbReference type="EMBL" id="CAI5775859.1"/>
    </source>
</evidence>